<gene>
    <name evidence="1" type="ORF">S06H3_27242</name>
</gene>
<protein>
    <submittedName>
        <fullName evidence="1">Uncharacterized protein</fullName>
    </submittedName>
</protein>
<dbReference type="EMBL" id="BARV01015791">
    <property type="protein sequence ID" value="GAI32471.1"/>
    <property type="molecule type" value="Genomic_DNA"/>
</dbReference>
<sequence length="65" mass="7236">VNKEGEILESTFTSARRVSDPGSYCPYCLFNDEEVLELWPGALGEVFELGRNESLKLQLMAGARV</sequence>
<name>X1NQL2_9ZZZZ</name>
<feature type="non-terminal residue" evidence="1">
    <location>
        <position position="1"/>
    </location>
</feature>
<dbReference type="AlphaFoldDB" id="X1NQL2"/>
<organism evidence="1">
    <name type="scientific">marine sediment metagenome</name>
    <dbReference type="NCBI Taxonomy" id="412755"/>
    <lineage>
        <taxon>unclassified sequences</taxon>
        <taxon>metagenomes</taxon>
        <taxon>ecological metagenomes</taxon>
    </lineage>
</organism>
<comment type="caution">
    <text evidence="1">The sequence shown here is derived from an EMBL/GenBank/DDBJ whole genome shotgun (WGS) entry which is preliminary data.</text>
</comment>
<proteinExistence type="predicted"/>
<evidence type="ECO:0000313" key="1">
    <source>
        <dbReference type="EMBL" id="GAI32471.1"/>
    </source>
</evidence>
<accession>X1NQL2</accession>
<reference evidence="1" key="1">
    <citation type="journal article" date="2014" name="Front. Microbiol.">
        <title>High frequency of phylogenetically diverse reductive dehalogenase-homologous genes in deep subseafloor sedimentary metagenomes.</title>
        <authorList>
            <person name="Kawai M."/>
            <person name="Futagami T."/>
            <person name="Toyoda A."/>
            <person name="Takaki Y."/>
            <person name="Nishi S."/>
            <person name="Hori S."/>
            <person name="Arai W."/>
            <person name="Tsubouchi T."/>
            <person name="Morono Y."/>
            <person name="Uchiyama I."/>
            <person name="Ito T."/>
            <person name="Fujiyama A."/>
            <person name="Inagaki F."/>
            <person name="Takami H."/>
        </authorList>
    </citation>
    <scope>NUCLEOTIDE SEQUENCE</scope>
    <source>
        <strain evidence="1">Expedition CK06-06</strain>
    </source>
</reference>